<dbReference type="PANTHER" id="PTHR43762:SF1">
    <property type="entry name" value="D-ARABINONO-1,4-LACTONE OXIDASE"/>
    <property type="match status" value="1"/>
</dbReference>
<dbReference type="GO" id="GO:0016020">
    <property type="term" value="C:membrane"/>
    <property type="evidence" value="ECO:0007669"/>
    <property type="project" value="InterPro"/>
</dbReference>
<keyword evidence="1" id="KW-0285">Flavoprotein</keyword>
<dbReference type="Gene3D" id="3.30.465.10">
    <property type="match status" value="1"/>
</dbReference>
<dbReference type="Proteomes" id="UP000195981">
    <property type="component" value="Unassembled WGS sequence"/>
</dbReference>
<dbReference type="InterPro" id="IPR010031">
    <property type="entry name" value="FAD_lactone_oxidase-like"/>
</dbReference>
<evidence type="ECO:0000256" key="2">
    <source>
        <dbReference type="ARBA" id="ARBA00022827"/>
    </source>
</evidence>
<dbReference type="PANTHER" id="PTHR43762">
    <property type="entry name" value="L-GULONOLACTONE OXIDASE"/>
    <property type="match status" value="1"/>
</dbReference>
<evidence type="ECO:0000313" key="6">
    <source>
        <dbReference type="Proteomes" id="UP000195981"/>
    </source>
</evidence>
<dbReference type="Gene3D" id="3.30.43.10">
    <property type="entry name" value="Uridine Diphospho-n-acetylenolpyruvylglucosamine Reductase, domain 2"/>
    <property type="match status" value="1"/>
</dbReference>
<dbReference type="RefSeq" id="WP_087103740.1">
    <property type="nucleotide sequence ID" value="NZ_FWFG01000057.1"/>
</dbReference>
<dbReference type="AlphaFoldDB" id="A0A1X6WZJ2"/>
<sequence length="472" mass="50577">MPVGSRLAPHLTAAARRLRALAPSAPESPAGQVGATNWSGSVAFGHEHLAAPTSEEEIVRALALARRRGQGMRVIGGGHSFSPLVATGCTLLSLDRYQGLVRVDPASGLVTLRGGTRLHAIAPLLAAHVLMLETMGDIDHQSIAGAIQTGTHGTGRAFTGFAGTVRGLRIALADGSVLDVDAERDADLFQAARLGLGAFGVICEVTLQTVPAYRLAMVETTEPIDDVAAGFVRTSAQHDHQEFFWFPGTARATVRTSTRVGADAPVVRVPRPLELRQTEVLGNGAFGALCRAAAAVPALSGPVAEIASRGFTGPAVTDDAPRVYVAPRRVRFHESEWAIPAERFAEAFDALRRRLAADRVRVTFPLEIRRIGADDVWLSTAYGRDTVYIAAHRYRAEDPASYLRLFQEVLAPFAARPHWGKQHGLTAAQLRPLYPRFDDARAVRDQADPDGLFLTPYLRDLLGPARAGATPV</sequence>
<dbReference type="InterPro" id="IPR016166">
    <property type="entry name" value="FAD-bd_PCMH"/>
</dbReference>
<dbReference type="InterPro" id="IPR016169">
    <property type="entry name" value="FAD-bd_PCMH_sub2"/>
</dbReference>
<dbReference type="InterPro" id="IPR016164">
    <property type="entry name" value="FAD-linked_Oxase-like_C"/>
</dbReference>
<dbReference type="InterPro" id="IPR006094">
    <property type="entry name" value="Oxid_FAD_bind_N"/>
</dbReference>
<dbReference type="Gene3D" id="3.30.70.2520">
    <property type="match status" value="1"/>
</dbReference>
<dbReference type="InterPro" id="IPR016167">
    <property type="entry name" value="FAD-bd_PCMH_sub1"/>
</dbReference>
<dbReference type="SUPFAM" id="SSF56176">
    <property type="entry name" value="FAD-binding/transporter-associated domain-like"/>
    <property type="match status" value="1"/>
</dbReference>
<keyword evidence="2" id="KW-0274">FAD</keyword>
<keyword evidence="3" id="KW-0560">Oxidoreductase</keyword>
<gene>
    <name evidence="5" type="ORF">FM110_06400</name>
</gene>
<evidence type="ECO:0000256" key="3">
    <source>
        <dbReference type="ARBA" id="ARBA00023002"/>
    </source>
</evidence>
<dbReference type="GO" id="GO:0003885">
    <property type="term" value="F:D-arabinono-1,4-lactone oxidase activity"/>
    <property type="evidence" value="ECO:0007669"/>
    <property type="project" value="InterPro"/>
</dbReference>
<feature type="domain" description="FAD-binding PCMH-type" evidence="4">
    <location>
        <begin position="42"/>
        <end position="212"/>
    </location>
</feature>
<evidence type="ECO:0000256" key="1">
    <source>
        <dbReference type="ARBA" id="ARBA00022630"/>
    </source>
</evidence>
<evidence type="ECO:0000259" key="4">
    <source>
        <dbReference type="PROSITE" id="PS51387"/>
    </source>
</evidence>
<organism evidence="5 6">
    <name type="scientific">Brachybacterium nesterenkovii</name>
    <dbReference type="NCBI Taxonomy" id="47847"/>
    <lineage>
        <taxon>Bacteria</taxon>
        <taxon>Bacillati</taxon>
        <taxon>Actinomycetota</taxon>
        <taxon>Actinomycetes</taxon>
        <taxon>Micrococcales</taxon>
        <taxon>Dermabacteraceae</taxon>
        <taxon>Brachybacterium</taxon>
    </lineage>
</organism>
<dbReference type="Pfam" id="PF04030">
    <property type="entry name" value="ALO"/>
    <property type="match status" value="1"/>
</dbReference>
<dbReference type="PROSITE" id="PS51387">
    <property type="entry name" value="FAD_PCMH"/>
    <property type="match status" value="1"/>
</dbReference>
<dbReference type="Pfam" id="PF01565">
    <property type="entry name" value="FAD_binding_4"/>
    <property type="match status" value="1"/>
</dbReference>
<protein>
    <submittedName>
        <fullName evidence="5">Oxidoreductase, FAD-binding</fullName>
    </submittedName>
</protein>
<dbReference type="Gene3D" id="1.10.45.10">
    <property type="entry name" value="Vanillyl-alcohol Oxidase, Chain A, domain 4"/>
    <property type="match status" value="1"/>
</dbReference>
<dbReference type="NCBIfam" id="TIGR01679">
    <property type="entry name" value="bact_FAD_ox"/>
    <property type="match status" value="1"/>
</dbReference>
<dbReference type="GO" id="GO:0071949">
    <property type="term" value="F:FAD binding"/>
    <property type="evidence" value="ECO:0007669"/>
    <property type="project" value="InterPro"/>
</dbReference>
<proteinExistence type="predicted"/>
<dbReference type="EMBL" id="FWFG01000057">
    <property type="protein sequence ID" value="SLM91320.1"/>
    <property type="molecule type" value="Genomic_DNA"/>
</dbReference>
<dbReference type="InterPro" id="IPR007173">
    <property type="entry name" value="ALO_C"/>
</dbReference>
<name>A0A1X6WZJ2_9MICO</name>
<keyword evidence="6" id="KW-1185">Reference proteome</keyword>
<dbReference type="PIRSF" id="PIRSF000136">
    <property type="entry name" value="LGO_GLO"/>
    <property type="match status" value="1"/>
</dbReference>
<dbReference type="GO" id="GO:0080049">
    <property type="term" value="F:L-gulono-1,4-lactone dehydrogenase activity"/>
    <property type="evidence" value="ECO:0007669"/>
    <property type="project" value="TreeGrafter"/>
</dbReference>
<dbReference type="OrthoDB" id="9800184at2"/>
<dbReference type="InterPro" id="IPR016171">
    <property type="entry name" value="Vanillyl_alc_oxidase_C-sub2"/>
</dbReference>
<dbReference type="SUPFAM" id="SSF55103">
    <property type="entry name" value="FAD-linked oxidases, C-terminal domain"/>
    <property type="match status" value="1"/>
</dbReference>
<evidence type="ECO:0000313" key="5">
    <source>
        <dbReference type="EMBL" id="SLM91320.1"/>
    </source>
</evidence>
<accession>A0A1X6WZJ2</accession>
<reference evidence="5 6" key="1">
    <citation type="submission" date="2017-02" db="EMBL/GenBank/DDBJ databases">
        <authorList>
            <person name="Peterson S.W."/>
        </authorList>
    </citation>
    <scope>NUCLEOTIDE SEQUENCE [LARGE SCALE GENOMIC DNA]</scope>
    <source>
        <strain evidence="5 6">CIP104813</strain>
    </source>
</reference>
<dbReference type="InterPro" id="IPR036318">
    <property type="entry name" value="FAD-bd_PCMH-like_sf"/>
</dbReference>